<protein>
    <submittedName>
        <fullName evidence="1">Uncharacterized protein</fullName>
    </submittedName>
</protein>
<reference evidence="1 2" key="1">
    <citation type="submission" date="2015-09" db="EMBL/GenBank/DDBJ databases">
        <title>A metagenomics-based metabolic model of nitrate-dependent anaerobic oxidation of methane by Methanoperedens-like archaea.</title>
        <authorList>
            <person name="Arshad A."/>
            <person name="Speth D.R."/>
            <person name="De Graaf R.M."/>
            <person name="Op Den Camp H.J."/>
            <person name="Jetten M.S."/>
            <person name="Welte C.U."/>
        </authorList>
    </citation>
    <scope>NUCLEOTIDE SEQUENCE [LARGE SCALE GENOMIC DNA]</scope>
</reference>
<name>A0A0N8KR86_9EURY</name>
<gene>
    <name evidence="1" type="ORF">MPEBLZ_01224</name>
</gene>
<accession>A0A0N8KR86</accession>
<dbReference type="EMBL" id="LKCM01000102">
    <property type="protein sequence ID" value="KPQ44242.1"/>
    <property type="molecule type" value="Genomic_DNA"/>
</dbReference>
<dbReference type="AlphaFoldDB" id="A0A0N8KR86"/>
<proteinExistence type="predicted"/>
<evidence type="ECO:0000313" key="2">
    <source>
        <dbReference type="Proteomes" id="UP000050360"/>
    </source>
</evidence>
<comment type="caution">
    <text evidence="1">The sequence shown here is derived from an EMBL/GenBank/DDBJ whole genome shotgun (WGS) entry which is preliminary data.</text>
</comment>
<organism evidence="1 2">
    <name type="scientific">Candidatus Methanoperedens nitratireducens</name>
    <dbReference type="NCBI Taxonomy" id="1392998"/>
    <lineage>
        <taxon>Archaea</taxon>
        <taxon>Methanobacteriati</taxon>
        <taxon>Methanobacteriota</taxon>
        <taxon>Stenosarchaea group</taxon>
        <taxon>Methanomicrobia</taxon>
        <taxon>Methanosarcinales</taxon>
        <taxon>ANME-2 cluster</taxon>
        <taxon>Candidatus Methanoperedentaceae</taxon>
        <taxon>Candidatus Methanoperedens</taxon>
    </lineage>
</organism>
<sequence length="58" mass="6675">MPRREEERGAASGEKEIFMRARSGNLNISFSTEEEAQKWEEQIVSKLKDDGYKVGARE</sequence>
<dbReference type="Proteomes" id="UP000050360">
    <property type="component" value="Unassembled WGS sequence"/>
</dbReference>
<evidence type="ECO:0000313" key="1">
    <source>
        <dbReference type="EMBL" id="KPQ44242.1"/>
    </source>
</evidence>